<accession>A0A183KR77</accession>
<dbReference type="InterPro" id="IPR045609">
    <property type="entry name" value="DUF6451"/>
</dbReference>
<dbReference type="Pfam" id="PF20049">
    <property type="entry name" value="DUF6451"/>
    <property type="match status" value="1"/>
</dbReference>
<dbReference type="WBParaSite" id="SCUD_0001756601-mRNA-1">
    <property type="protein sequence ID" value="SCUD_0001756601-mRNA-1"/>
    <property type="gene ID" value="SCUD_0001756601"/>
</dbReference>
<name>A0A183KR77_9TREM</name>
<gene>
    <name evidence="3" type="ORF">SCUD_LOCUS17564</name>
</gene>
<evidence type="ECO:0000256" key="1">
    <source>
        <dbReference type="SAM" id="MobiDB-lite"/>
    </source>
</evidence>
<proteinExistence type="predicted"/>
<evidence type="ECO:0000259" key="2">
    <source>
        <dbReference type="Pfam" id="PF20049"/>
    </source>
</evidence>
<reference evidence="3 4" key="2">
    <citation type="submission" date="2018-11" db="EMBL/GenBank/DDBJ databases">
        <authorList>
            <consortium name="Pathogen Informatics"/>
        </authorList>
    </citation>
    <scope>NUCLEOTIDE SEQUENCE [LARGE SCALE GENOMIC DNA]</scope>
    <source>
        <strain evidence="3">Dakar</strain>
        <strain evidence="4">Dakar, Senegal</strain>
    </source>
</reference>
<protein>
    <submittedName>
        <fullName evidence="5">DUF6451 domain-containing protein</fullName>
    </submittedName>
</protein>
<keyword evidence="4" id="KW-1185">Reference proteome</keyword>
<sequence>MSIITLDGEALEDVELFTDLNSIIDEQEGSDADMKARINKAREEFLQSKNIWNLKQLSANIEFTIINTNVKTVLLYGAEISRNTTTIIEKVQVFINSCLLKILNVRLPGTTSNSQPREKINQLSGEEEIRKRP</sequence>
<evidence type="ECO:0000313" key="3">
    <source>
        <dbReference type="EMBL" id="VDP63812.1"/>
    </source>
</evidence>
<evidence type="ECO:0000313" key="5">
    <source>
        <dbReference type="WBParaSite" id="SCUD_0001756601-mRNA-1"/>
    </source>
</evidence>
<dbReference type="AlphaFoldDB" id="A0A183KR77"/>
<feature type="region of interest" description="Disordered" evidence="1">
    <location>
        <begin position="110"/>
        <end position="133"/>
    </location>
</feature>
<dbReference type="EMBL" id="UZAK01039952">
    <property type="protein sequence ID" value="VDP63812.1"/>
    <property type="molecule type" value="Genomic_DNA"/>
</dbReference>
<organism evidence="5">
    <name type="scientific">Schistosoma curassoni</name>
    <dbReference type="NCBI Taxonomy" id="6186"/>
    <lineage>
        <taxon>Eukaryota</taxon>
        <taxon>Metazoa</taxon>
        <taxon>Spiralia</taxon>
        <taxon>Lophotrochozoa</taxon>
        <taxon>Platyhelminthes</taxon>
        <taxon>Trematoda</taxon>
        <taxon>Digenea</taxon>
        <taxon>Strigeidida</taxon>
        <taxon>Schistosomatoidea</taxon>
        <taxon>Schistosomatidae</taxon>
        <taxon>Schistosoma</taxon>
    </lineage>
</organism>
<reference evidence="5" key="1">
    <citation type="submission" date="2016-06" db="UniProtKB">
        <authorList>
            <consortium name="WormBaseParasite"/>
        </authorList>
    </citation>
    <scope>IDENTIFICATION</scope>
</reference>
<feature type="domain" description="DUF6451" evidence="2">
    <location>
        <begin position="44"/>
        <end position="76"/>
    </location>
</feature>
<dbReference type="Proteomes" id="UP000279833">
    <property type="component" value="Unassembled WGS sequence"/>
</dbReference>
<evidence type="ECO:0000313" key="4">
    <source>
        <dbReference type="Proteomes" id="UP000279833"/>
    </source>
</evidence>